<organism evidence="4 5">
    <name type="scientific">Sellimonas catena</name>
    <dbReference type="NCBI Taxonomy" id="2994035"/>
    <lineage>
        <taxon>Bacteria</taxon>
        <taxon>Bacillati</taxon>
        <taxon>Bacillota</taxon>
        <taxon>Clostridia</taxon>
        <taxon>Lachnospirales</taxon>
        <taxon>Lachnospiraceae</taxon>
        <taxon>Sellimonas</taxon>
    </lineage>
</organism>
<dbReference type="InterPro" id="IPR014905">
    <property type="entry name" value="HIRAN"/>
</dbReference>
<gene>
    <name evidence="4" type="ORF">Selli1_05010</name>
</gene>
<feature type="domain" description="HIRAN" evidence="3">
    <location>
        <begin position="1"/>
        <end position="99"/>
    </location>
</feature>
<evidence type="ECO:0000256" key="2">
    <source>
        <dbReference type="ARBA" id="ARBA00022801"/>
    </source>
</evidence>
<dbReference type="SMART" id="SM00910">
    <property type="entry name" value="HIRAN"/>
    <property type="match status" value="1"/>
</dbReference>
<dbReference type="GO" id="GO:0003676">
    <property type="term" value="F:nucleic acid binding"/>
    <property type="evidence" value="ECO:0007669"/>
    <property type="project" value="InterPro"/>
</dbReference>
<name>A0A9W6C4C9_9FIRM</name>
<protein>
    <recommendedName>
        <fullName evidence="3">HIRAN domain-containing protein</fullName>
    </recommendedName>
</protein>
<dbReference type="RefSeq" id="WP_281872240.1">
    <property type="nucleotide sequence ID" value="NZ_BSBO01000003.1"/>
</dbReference>
<reference evidence="4 5" key="1">
    <citation type="journal article" date="2023" name="Int. J. Syst. Evol. Microbiol.">
        <title>Sellimonas catena sp. nov., isolated from human faeces.</title>
        <authorList>
            <person name="Hisatomi A."/>
            <person name="Ohkuma M."/>
            <person name="Sakamoto M."/>
        </authorList>
    </citation>
    <scope>NUCLEOTIDE SEQUENCE [LARGE SCALE GENOMIC DNA]</scope>
    <source>
        <strain evidence="4 5">12EGH17</strain>
    </source>
</reference>
<dbReference type="EMBL" id="BSBO01000003">
    <property type="protein sequence ID" value="GLG03327.1"/>
    <property type="molecule type" value="Genomic_DNA"/>
</dbReference>
<dbReference type="GO" id="GO:0008270">
    <property type="term" value="F:zinc ion binding"/>
    <property type="evidence" value="ECO:0007669"/>
    <property type="project" value="InterPro"/>
</dbReference>
<evidence type="ECO:0000313" key="5">
    <source>
        <dbReference type="Proteomes" id="UP001145145"/>
    </source>
</evidence>
<evidence type="ECO:0000313" key="4">
    <source>
        <dbReference type="EMBL" id="GLG03327.1"/>
    </source>
</evidence>
<dbReference type="Gene3D" id="3.30.70.2330">
    <property type="match status" value="1"/>
</dbReference>
<keyword evidence="2" id="KW-0378">Hydrolase</keyword>
<accession>A0A9W6C4C9</accession>
<keyword evidence="1" id="KW-0479">Metal-binding</keyword>
<dbReference type="Pfam" id="PF08797">
    <property type="entry name" value="HIRAN"/>
    <property type="match status" value="1"/>
</dbReference>
<dbReference type="Proteomes" id="UP001145145">
    <property type="component" value="Unassembled WGS sequence"/>
</dbReference>
<proteinExistence type="predicted"/>
<dbReference type="GO" id="GO:0016818">
    <property type="term" value="F:hydrolase activity, acting on acid anhydrides, in phosphorus-containing anhydrides"/>
    <property type="evidence" value="ECO:0007669"/>
    <property type="project" value="InterPro"/>
</dbReference>
<evidence type="ECO:0000256" key="1">
    <source>
        <dbReference type="ARBA" id="ARBA00022723"/>
    </source>
</evidence>
<evidence type="ECO:0000259" key="3">
    <source>
        <dbReference type="SMART" id="SM00910"/>
    </source>
</evidence>
<keyword evidence="5" id="KW-1185">Reference proteome</keyword>
<dbReference type="AlphaFoldDB" id="A0A9W6C4C9"/>
<comment type="caution">
    <text evidence="4">The sequence shown here is derived from an EMBL/GenBank/DDBJ whole genome shotgun (WGS) entry which is preliminary data.</text>
</comment>
<sequence length="124" mass="13822">MGKVYITITGMKHYFGQDFLKPGMKIELIKEPDNEYDKEAIRAEIKGIGKIGYVANSPYTVFGESMSAGRIYDKIGETASAKVVYVLHNGVICKIRKKDLNDRKKKKEEPGGAEDGCDILVHIP</sequence>